<protein>
    <submittedName>
        <fullName evidence="4">FAD-dependent oxidoreductase</fullName>
    </submittedName>
</protein>
<dbReference type="EMBL" id="NVSR01000134">
    <property type="protein sequence ID" value="PCI23905.1"/>
    <property type="molecule type" value="Genomic_DNA"/>
</dbReference>
<evidence type="ECO:0000256" key="1">
    <source>
        <dbReference type="ARBA" id="ARBA00023002"/>
    </source>
</evidence>
<dbReference type="Gene3D" id="3.30.9.10">
    <property type="entry name" value="D-Amino Acid Oxidase, subunit A, domain 2"/>
    <property type="match status" value="1"/>
</dbReference>
<evidence type="ECO:0000256" key="2">
    <source>
        <dbReference type="SAM" id="Phobius"/>
    </source>
</evidence>
<dbReference type="PANTHER" id="PTHR13847:SF287">
    <property type="entry name" value="FAD-DEPENDENT OXIDOREDUCTASE DOMAIN-CONTAINING PROTEIN 1"/>
    <property type="match status" value="1"/>
</dbReference>
<dbReference type="SUPFAM" id="SSF54373">
    <property type="entry name" value="FAD-linked reductases, C-terminal domain"/>
    <property type="match status" value="1"/>
</dbReference>
<reference evidence="5" key="1">
    <citation type="submission" date="2017-08" db="EMBL/GenBank/DDBJ databases">
        <title>A dynamic microbial community with high functional redundancy inhabits the cold, oxic subseafloor aquifer.</title>
        <authorList>
            <person name="Tully B.J."/>
            <person name="Wheat C.G."/>
            <person name="Glazer B.T."/>
            <person name="Huber J.A."/>
        </authorList>
    </citation>
    <scope>NUCLEOTIDE SEQUENCE [LARGE SCALE GENOMIC DNA]</scope>
</reference>
<keyword evidence="2" id="KW-0812">Transmembrane</keyword>
<dbReference type="SUPFAM" id="SSF51905">
    <property type="entry name" value="FAD/NAD(P)-binding domain"/>
    <property type="match status" value="1"/>
</dbReference>
<evidence type="ECO:0000313" key="5">
    <source>
        <dbReference type="Proteomes" id="UP000218113"/>
    </source>
</evidence>
<feature type="domain" description="FAD dependent oxidoreductase" evidence="3">
    <location>
        <begin position="8"/>
        <end position="368"/>
    </location>
</feature>
<proteinExistence type="predicted"/>
<dbReference type="AlphaFoldDB" id="A0A2A4SSN4"/>
<dbReference type="Proteomes" id="UP000218113">
    <property type="component" value="Unassembled WGS sequence"/>
</dbReference>
<dbReference type="InterPro" id="IPR006076">
    <property type="entry name" value="FAD-dep_OxRdtase"/>
</dbReference>
<evidence type="ECO:0000313" key="4">
    <source>
        <dbReference type="EMBL" id="PCI23905.1"/>
    </source>
</evidence>
<accession>A0A2A4SSN4</accession>
<sequence length="411" mass="44348">MAPVDNADVLIIGGGLWGCAIAWYLSKSFPGRILILERNSVGFGASSRAAGLLTLARNQKYYLDLVRETHHAIMDLEAQLEEDLGAHQTGSFYLASSAQSKQSLQELVSFVTKHGVDVDWISQQEAQERVPLLQLEATEDLLIASMPEDKIIDPYILTGAYAKGAKLQGVKIRRAVAVERILTENNRVVGVATNQGKFSAPIVVNAGGVWSGKLMMELGIGLPMAPVRSQYWITEPSTKVLANQPFLIMPDAKAYARPEVGGLLFGLRESESIVVDPRILPENTDDLGIKADPEGWDTLLTEFDALGHLMPGLETMGIAHYIRGFCGYTLDGKPILGEVSGIDGLILATGCSGGGLGSSGGIGRVISDVILKNPNAWDLSPYRYDRLGKVDHYSPELQQRCGKARSGKTSG</sequence>
<gene>
    <name evidence="4" type="ORF">COB67_12355</name>
</gene>
<organism evidence="4 5">
    <name type="scientific">SAR324 cluster bacterium</name>
    <dbReference type="NCBI Taxonomy" id="2024889"/>
    <lineage>
        <taxon>Bacteria</taxon>
        <taxon>Deltaproteobacteria</taxon>
        <taxon>SAR324 cluster</taxon>
    </lineage>
</organism>
<dbReference type="PANTHER" id="PTHR13847">
    <property type="entry name" value="SARCOSINE DEHYDROGENASE-RELATED"/>
    <property type="match status" value="1"/>
</dbReference>
<keyword evidence="2" id="KW-1133">Transmembrane helix</keyword>
<dbReference type="GO" id="GO:0016491">
    <property type="term" value="F:oxidoreductase activity"/>
    <property type="evidence" value="ECO:0007669"/>
    <property type="project" value="UniProtKB-KW"/>
</dbReference>
<keyword evidence="2" id="KW-0472">Membrane</keyword>
<dbReference type="GO" id="GO:0005737">
    <property type="term" value="C:cytoplasm"/>
    <property type="evidence" value="ECO:0007669"/>
    <property type="project" value="TreeGrafter"/>
</dbReference>
<dbReference type="Gene3D" id="3.50.50.60">
    <property type="entry name" value="FAD/NAD(P)-binding domain"/>
    <property type="match status" value="1"/>
</dbReference>
<name>A0A2A4SSN4_9DELT</name>
<dbReference type="Pfam" id="PF01266">
    <property type="entry name" value="DAO"/>
    <property type="match status" value="1"/>
</dbReference>
<comment type="caution">
    <text evidence="4">The sequence shown here is derived from an EMBL/GenBank/DDBJ whole genome shotgun (WGS) entry which is preliminary data.</text>
</comment>
<evidence type="ECO:0000259" key="3">
    <source>
        <dbReference type="Pfam" id="PF01266"/>
    </source>
</evidence>
<keyword evidence="1" id="KW-0560">Oxidoreductase</keyword>
<feature type="transmembrane region" description="Helical" evidence="2">
    <location>
        <begin position="6"/>
        <end position="25"/>
    </location>
</feature>
<dbReference type="InterPro" id="IPR036188">
    <property type="entry name" value="FAD/NAD-bd_sf"/>
</dbReference>